<feature type="chain" id="PRO_5016362461" description="Lipoprotein" evidence="1">
    <location>
        <begin position="23"/>
        <end position="185"/>
    </location>
</feature>
<dbReference type="KEGG" id="scad:DN051_37910"/>
<evidence type="ECO:0008006" key="4">
    <source>
        <dbReference type="Google" id="ProtNLM"/>
    </source>
</evidence>
<keyword evidence="1" id="KW-0732">Signal</keyword>
<feature type="signal peptide" evidence="1">
    <location>
        <begin position="1"/>
        <end position="22"/>
    </location>
</feature>
<sequence>MMRTARALPPLLLIPVLLTGCAADNKNRAEGTAADSADLDAAARSWGVAPELVYVTKVSGFTVFQESVGVYGDDEFVVAYRSEKGAAEFGLFVDRKTLTAENCPKQPMVEGSVERVTCEQDGDAWYRKTDDHHEYAVPDNGVVIRLSADTDEVDRTVLRKAAEAAHRPDDAELAALLPATNGVDT</sequence>
<proteinExistence type="predicted"/>
<name>A0A2Z4J932_9ACTN</name>
<gene>
    <name evidence="2" type="ORF">DN051_37910</name>
</gene>
<dbReference type="AlphaFoldDB" id="A0A2Z4J932"/>
<keyword evidence="3" id="KW-1185">Reference proteome</keyword>
<reference evidence="2 3" key="1">
    <citation type="journal article" date="2019" name="Int. J. Syst. Evol. Microbiol.">
        <title>Streptomyces cadmiisoli sp. nov., a novel actinomycete isolated from cadmium-contaminated soil.</title>
        <authorList>
            <person name="Li K."/>
            <person name="Tang X."/>
            <person name="Zhao J."/>
            <person name="Guo Y."/>
            <person name="Tang Y."/>
            <person name="Gao J."/>
        </authorList>
    </citation>
    <scope>NUCLEOTIDE SEQUENCE [LARGE SCALE GENOMIC DNA]</scope>
    <source>
        <strain evidence="2 3">ZFG47</strain>
    </source>
</reference>
<protein>
    <recommendedName>
        <fullName evidence="4">Lipoprotein</fullName>
    </recommendedName>
</protein>
<dbReference type="PROSITE" id="PS51257">
    <property type="entry name" value="PROKAR_LIPOPROTEIN"/>
    <property type="match status" value="1"/>
</dbReference>
<evidence type="ECO:0000256" key="1">
    <source>
        <dbReference type="SAM" id="SignalP"/>
    </source>
</evidence>
<dbReference type="EMBL" id="CP030073">
    <property type="protein sequence ID" value="AWW41712.1"/>
    <property type="molecule type" value="Genomic_DNA"/>
</dbReference>
<organism evidence="2 3">
    <name type="scientific">Streptomyces cadmiisoli</name>
    <dbReference type="NCBI Taxonomy" id="2184053"/>
    <lineage>
        <taxon>Bacteria</taxon>
        <taxon>Bacillati</taxon>
        <taxon>Actinomycetota</taxon>
        <taxon>Actinomycetes</taxon>
        <taxon>Kitasatosporales</taxon>
        <taxon>Streptomycetaceae</taxon>
        <taxon>Streptomyces</taxon>
        <taxon>Streptomyces aurantiacus group</taxon>
    </lineage>
</organism>
<evidence type="ECO:0000313" key="3">
    <source>
        <dbReference type="Proteomes" id="UP000249616"/>
    </source>
</evidence>
<dbReference type="Proteomes" id="UP000249616">
    <property type="component" value="Chromosome"/>
</dbReference>
<evidence type="ECO:0000313" key="2">
    <source>
        <dbReference type="EMBL" id="AWW41712.1"/>
    </source>
</evidence>
<accession>A0A2Z4J932</accession>